<dbReference type="EMBL" id="BONY01000022">
    <property type="protein sequence ID" value="GIH05810.1"/>
    <property type="molecule type" value="Genomic_DNA"/>
</dbReference>
<organism evidence="2 3">
    <name type="scientific">Rhizocola hellebori</name>
    <dbReference type="NCBI Taxonomy" id="1392758"/>
    <lineage>
        <taxon>Bacteria</taxon>
        <taxon>Bacillati</taxon>
        <taxon>Actinomycetota</taxon>
        <taxon>Actinomycetes</taxon>
        <taxon>Micromonosporales</taxon>
        <taxon>Micromonosporaceae</taxon>
        <taxon>Rhizocola</taxon>
    </lineage>
</organism>
<reference evidence="2" key="1">
    <citation type="submission" date="2021-01" db="EMBL/GenBank/DDBJ databases">
        <title>Whole genome shotgun sequence of Rhizocola hellebori NBRC 109834.</title>
        <authorList>
            <person name="Komaki H."/>
            <person name="Tamura T."/>
        </authorList>
    </citation>
    <scope>NUCLEOTIDE SEQUENCE</scope>
    <source>
        <strain evidence="2">NBRC 109834</strain>
    </source>
</reference>
<dbReference type="Proteomes" id="UP000612899">
    <property type="component" value="Unassembled WGS sequence"/>
</dbReference>
<proteinExistence type="predicted"/>
<evidence type="ECO:0000256" key="1">
    <source>
        <dbReference type="SAM" id="MobiDB-lite"/>
    </source>
</evidence>
<sequence length="48" mass="5497">MSFFKTKNRKPSADQVHAEQVDGRRAARSRAIDQLRDPMTAVALRTLR</sequence>
<evidence type="ECO:0000313" key="3">
    <source>
        <dbReference type="Proteomes" id="UP000612899"/>
    </source>
</evidence>
<evidence type="ECO:0000313" key="2">
    <source>
        <dbReference type="EMBL" id="GIH05810.1"/>
    </source>
</evidence>
<dbReference type="RefSeq" id="WP_203909651.1">
    <property type="nucleotide sequence ID" value="NZ_BONY01000022.1"/>
</dbReference>
<feature type="compositionally biased region" description="Basic residues" evidence="1">
    <location>
        <begin position="1"/>
        <end position="10"/>
    </location>
</feature>
<gene>
    <name evidence="2" type="ORF">Rhe02_38770</name>
</gene>
<dbReference type="AlphaFoldDB" id="A0A8J3QA14"/>
<feature type="compositionally biased region" description="Basic and acidic residues" evidence="1">
    <location>
        <begin position="16"/>
        <end position="29"/>
    </location>
</feature>
<keyword evidence="3" id="KW-1185">Reference proteome</keyword>
<accession>A0A8J3QA14</accession>
<feature type="region of interest" description="Disordered" evidence="1">
    <location>
        <begin position="1"/>
        <end position="29"/>
    </location>
</feature>
<protein>
    <submittedName>
        <fullName evidence="2">Uncharacterized protein</fullName>
    </submittedName>
</protein>
<comment type="caution">
    <text evidence="2">The sequence shown here is derived from an EMBL/GenBank/DDBJ whole genome shotgun (WGS) entry which is preliminary data.</text>
</comment>
<name>A0A8J3QA14_9ACTN</name>